<comment type="caution">
    <text evidence="1">The sequence shown here is derived from an EMBL/GenBank/DDBJ whole genome shotgun (WGS) entry which is preliminary data.</text>
</comment>
<dbReference type="AlphaFoldDB" id="A0A3A8IPA6"/>
<keyword evidence="2" id="KW-1185">Reference proteome</keyword>
<name>A0A3A8IPA6_9BACT</name>
<dbReference type="RefSeq" id="WP_120542316.1">
    <property type="nucleotide sequence ID" value="NZ_RAVZ01000138.1"/>
</dbReference>
<dbReference type="OrthoDB" id="5524617at2"/>
<dbReference type="Proteomes" id="UP000268094">
    <property type="component" value="Unassembled WGS sequence"/>
</dbReference>
<proteinExistence type="predicted"/>
<protein>
    <submittedName>
        <fullName evidence="1">Uncharacterized protein</fullName>
    </submittedName>
</protein>
<dbReference type="EMBL" id="RAVZ01000138">
    <property type="protein sequence ID" value="RKG85212.1"/>
    <property type="molecule type" value="Genomic_DNA"/>
</dbReference>
<gene>
    <name evidence="1" type="ORF">D7V88_20405</name>
</gene>
<organism evidence="1 2">
    <name type="scientific">Corallococcus terminator</name>
    <dbReference type="NCBI Taxonomy" id="2316733"/>
    <lineage>
        <taxon>Bacteria</taxon>
        <taxon>Pseudomonadati</taxon>
        <taxon>Myxococcota</taxon>
        <taxon>Myxococcia</taxon>
        <taxon>Myxococcales</taxon>
        <taxon>Cystobacterineae</taxon>
        <taxon>Myxococcaceae</taxon>
        <taxon>Corallococcus</taxon>
    </lineage>
</organism>
<reference evidence="2" key="1">
    <citation type="submission" date="2018-09" db="EMBL/GenBank/DDBJ databases">
        <authorList>
            <person name="Livingstone P.G."/>
            <person name="Whitworth D.E."/>
        </authorList>
    </citation>
    <scope>NUCLEOTIDE SEQUENCE [LARGE SCALE GENOMIC DNA]</scope>
    <source>
        <strain evidence="2">CA054A</strain>
    </source>
</reference>
<evidence type="ECO:0000313" key="2">
    <source>
        <dbReference type="Proteomes" id="UP000268094"/>
    </source>
</evidence>
<sequence>MALLSNLLAALGGSRRSVFTGSGWNRGRSSYGRRPRGYGYRGRQSTGAGGSFGRMLLAGLSAYGLRRFFNSRSRVTGY</sequence>
<accession>A0A3A8IPA6</accession>
<evidence type="ECO:0000313" key="1">
    <source>
        <dbReference type="EMBL" id="RKG85212.1"/>
    </source>
</evidence>